<protein>
    <submittedName>
        <fullName evidence="2">Uncharacterized protein</fullName>
    </submittedName>
</protein>
<name>A0ABD2NCI1_9CUCU</name>
<dbReference type="AlphaFoldDB" id="A0ABD2NCI1"/>
<evidence type="ECO:0000313" key="2">
    <source>
        <dbReference type="EMBL" id="KAL3276323.1"/>
    </source>
</evidence>
<accession>A0ABD2NCI1</accession>
<feature type="region of interest" description="Disordered" evidence="1">
    <location>
        <begin position="1"/>
        <end position="37"/>
    </location>
</feature>
<evidence type="ECO:0000256" key="1">
    <source>
        <dbReference type="SAM" id="MobiDB-lite"/>
    </source>
</evidence>
<gene>
    <name evidence="2" type="ORF">HHI36_024381</name>
</gene>
<sequence length="110" mass="12616">MQFPKSSANNHRFNNQRFNRQGYASHQGGNPNMYHQMPFQPYMMQQTGGPDPIHSIINHKFFQNSRIPSASNPCAYQSLSQGQATPYNQYPRAAQYTYQYSQPPTAAVQQ</sequence>
<keyword evidence="3" id="KW-1185">Reference proteome</keyword>
<dbReference type="Proteomes" id="UP001516400">
    <property type="component" value="Unassembled WGS sequence"/>
</dbReference>
<evidence type="ECO:0000313" key="3">
    <source>
        <dbReference type="Proteomes" id="UP001516400"/>
    </source>
</evidence>
<proteinExistence type="predicted"/>
<feature type="compositionally biased region" description="Low complexity" evidence="1">
    <location>
        <begin position="9"/>
        <end position="21"/>
    </location>
</feature>
<comment type="caution">
    <text evidence="2">The sequence shown here is derived from an EMBL/GenBank/DDBJ whole genome shotgun (WGS) entry which is preliminary data.</text>
</comment>
<organism evidence="2 3">
    <name type="scientific">Cryptolaemus montrouzieri</name>
    <dbReference type="NCBI Taxonomy" id="559131"/>
    <lineage>
        <taxon>Eukaryota</taxon>
        <taxon>Metazoa</taxon>
        <taxon>Ecdysozoa</taxon>
        <taxon>Arthropoda</taxon>
        <taxon>Hexapoda</taxon>
        <taxon>Insecta</taxon>
        <taxon>Pterygota</taxon>
        <taxon>Neoptera</taxon>
        <taxon>Endopterygota</taxon>
        <taxon>Coleoptera</taxon>
        <taxon>Polyphaga</taxon>
        <taxon>Cucujiformia</taxon>
        <taxon>Coccinelloidea</taxon>
        <taxon>Coccinellidae</taxon>
        <taxon>Scymninae</taxon>
        <taxon>Scymnini</taxon>
        <taxon>Cryptolaemus</taxon>
    </lineage>
</organism>
<reference evidence="2 3" key="1">
    <citation type="journal article" date="2021" name="BMC Biol.">
        <title>Horizontally acquired antibacterial genes associated with adaptive radiation of ladybird beetles.</title>
        <authorList>
            <person name="Li H.S."/>
            <person name="Tang X.F."/>
            <person name="Huang Y.H."/>
            <person name="Xu Z.Y."/>
            <person name="Chen M.L."/>
            <person name="Du X.Y."/>
            <person name="Qiu B.Y."/>
            <person name="Chen P.T."/>
            <person name="Zhang W."/>
            <person name="Slipinski A."/>
            <person name="Escalona H.E."/>
            <person name="Waterhouse R.M."/>
            <person name="Zwick A."/>
            <person name="Pang H."/>
        </authorList>
    </citation>
    <scope>NUCLEOTIDE SEQUENCE [LARGE SCALE GENOMIC DNA]</scope>
    <source>
        <strain evidence="2">SYSU2018</strain>
    </source>
</reference>
<dbReference type="EMBL" id="JABFTP020000099">
    <property type="protein sequence ID" value="KAL3276323.1"/>
    <property type="molecule type" value="Genomic_DNA"/>
</dbReference>